<dbReference type="AlphaFoldDB" id="A0AAU6SYY5"/>
<dbReference type="GO" id="GO:0009307">
    <property type="term" value="P:DNA restriction-modification system"/>
    <property type="evidence" value="ECO:0007669"/>
    <property type="project" value="UniProtKB-KW"/>
</dbReference>
<gene>
    <name evidence="5" type="ORF">MRM62_03525</name>
</gene>
<protein>
    <submittedName>
        <fullName evidence="5">Restriction endonuclease subunit S</fullName>
        <ecNumber evidence="5">3.1.21.-</ecNumber>
    </submittedName>
</protein>
<evidence type="ECO:0000256" key="3">
    <source>
        <dbReference type="ARBA" id="ARBA00023125"/>
    </source>
</evidence>
<keyword evidence="5" id="KW-0540">Nuclease</keyword>
<dbReference type="PANTHER" id="PTHR30408:SF12">
    <property type="entry name" value="TYPE I RESTRICTION ENZYME MJAVIII SPECIFICITY SUBUNIT"/>
    <property type="match status" value="1"/>
</dbReference>
<reference evidence="5" key="1">
    <citation type="submission" date="2022-03" db="EMBL/GenBank/DDBJ databases">
        <title>Sea Food Isolates.</title>
        <authorList>
            <person name="Li c."/>
        </authorList>
    </citation>
    <scope>NUCLEOTIDE SEQUENCE</scope>
    <source>
        <strain evidence="5">19CA03SA04</strain>
    </source>
</reference>
<sequence>MLTTSVPKGWEIMSIGDFTLEHKQGYYTKQQYENEGVLLARITDLGNPKVNFCSMPKLQVSEKDYQAFKVSKGDFLFARSGAIGRYGIISHEPPKTIFASYLIRFRFSEQVNSYYVGQVYESELTQAQIKAISQGNANININAENIKKLKILVPPIREQQKIAEVLSTVDKKIDLIDQKITETEKLKTGLMQKLFSEGVGVQDENGEWQPHAEFQDSIYGNIPKTWKLFKLNQVTDYVDYRGKTPPKVESGTFLVTAKNIKNGFIDYECSKEYIPSELYDDVMSRGKPKLGDVVFTTEAPLGNVALIDRSDVAIAQRVIKFRPKDDICLDSGYLKHFMLSTYFQKELLQNATGSTVLGVKGKRLHVMLVCLPSINEQIMIVDILNEVDRKKHFLELQKAETQQLKKGLMQKLLTGEWRVPVEETEAA</sequence>
<dbReference type="PANTHER" id="PTHR30408">
    <property type="entry name" value="TYPE-1 RESTRICTION ENZYME ECOKI SPECIFICITY PROTEIN"/>
    <property type="match status" value="1"/>
</dbReference>
<dbReference type="InterPro" id="IPR000055">
    <property type="entry name" value="Restrct_endonuc_typeI_TRD"/>
</dbReference>
<evidence type="ECO:0000313" key="5">
    <source>
        <dbReference type="EMBL" id="XAG25250.1"/>
    </source>
</evidence>
<comment type="similarity">
    <text evidence="1">Belongs to the type-I restriction system S methylase family.</text>
</comment>
<dbReference type="InterPro" id="IPR044946">
    <property type="entry name" value="Restrct_endonuc_typeI_TRD_sf"/>
</dbReference>
<evidence type="ECO:0000256" key="1">
    <source>
        <dbReference type="ARBA" id="ARBA00010923"/>
    </source>
</evidence>
<dbReference type="EMBL" id="CP095340">
    <property type="protein sequence ID" value="XAG25250.1"/>
    <property type="molecule type" value="Genomic_DNA"/>
</dbReference>
<keyword evidence="3" id="KW-0238">DNA-binding</keyword>
<name>A0AAU6SYY5_UNCXX</name>
<dbReference type="Gene3D" id="3.90.220.20">
    <property type="entry name" value="DNA methylase specificity domains"/>
    <property type="match status" value="2"/>
</dbReference>
<keyword evidence="5" id="KW-0255">Endonuclease</keyword>
<proteinExistence type="inferred from homology"/>
<feature type="domain" description="Type I restriction modification DNA specificity" evidence="4">
    <location>
        <begin position="7"/>
        <end position="183"/>
    </location>
</feature>
<dbReference type="GO" id="GO:0004519">
    <property type="term" value="F:endonuclease activity"/>
    <property type="evidence" value="ECO:0007669"/>
    <property type="project" value="UniProtKB-KW"/>
</dbReference>
<dbReference type="EC" id="3.1.21.-" evidence="5"/>
<accession>A0AAU6SYY5</accession>
<organism evidence="5">
    <name type="scientific">bacterium 19CA03SA04</name>
    <dbReference type="NCBI Taxonomy" id="2920698"/>
    <lineage>
        <taxon>Bacteria</taxon>
    </lineage>
</organism>
<dbReference type="CDD" id="cd17521">
    <property type="entry name" value="RMtype1_S_Sau13435ORF2165P_TRD2-CR2_like"/>
    <property type="match status" value="1"/>
</dbReference>
<dbReference type="GO" id="GO:0003677">
    <property type="term" value="F:DNA binding"/>
    <property type="evidence" value="ECO:0007669"/>
    <property type="project" value="UniProtKB-KW"/>
</dbReference>
<feature type="domain" description="Type I restriction modification DNA specificity" evidence="4">
    <location>
        <begin position="223"/>
        <end position="403"/>
    </location>
</feature>
<dbReference type="Gene3D" id="1.10.287.1120">
    <property type="entry name" value="Bipartite methylase S protein"/>
    <property type="match status" value="1"/>
</dbReference>
<evidence type="ECO:0000256" key="2">
    <source>
        <dbReference type="ARBA" id="ARBA00022747"/>
    </source>
</evidence>
<dbReference type="SUPFAM" id="SSF116734">
    <property type="entry name" value="DNA methylase specificity domain"/>
    <property type="match status" value="2"/>
</dbReference>
<keyword evidence="2" id="KW-0680">Restriction system</keyword>
<dbReference type="Pfam" id="PF01420">
    <property type="entry name" value="Methylase_S"/>
    <property type="match status" value="2"/>
</dbReference>
<dbReference type="REBASE" id="848318">
    <property type="entry name" value="S.BspA04ORF3530P"/>
</dbReference>
<keyword evidence="5" id="KW-0378">Hydrolase</keyword>
<dbReference type="GO" id="GO:0016787">
    <property type="term" value="F:hydrolase activity"/>
    <property type="evidence" value="ECO:0007669"/>
    <property type="project" value="UniProtKB-KW"/>
</dbReference>
<evidence type="ECO:0000259" key="4">
    <source>
        <dbReference type="Pfam" id="PF01420"/>
    </source>
</evidence>
<dbReference type="CDD" id="cd17246">
    <property type="entry name" value="RMtype1_S_SonII-TRD2-CR2_like"/>
    <property type="match status" value="1"/>
</dbReference>
<dbReference type="InterPro" id="IPR052021">
    <property type="entry name" value="Type-I_RS_S_subunit"/>
</dbReference>